<dbReference type="RefSeq" id="WP_189572980.1">
    <property type="nucleotide sequence ID" value="NZ_BMXU01000001.1"/>
</dbReference>
<dbReference type="PANTHER" id="PTHR36307">
    <property type="entry name" value="FLAGELLA BASAL BODY P-RING FORMATION PROTEIN FLGA"/>
    <property type="match status" value="1"/>
</dbReference>
<dbReference type="Pfam" id="PF13144">
    <property type="entry name" value="ChapFlgA"/>
    <property type="match status" value="1"/>
</dbReference>
<dbReference type="Proteomes" id="UP001595607">
    <property type="component" value="Unassembled WGS sequence"/>
</dbReference>
<organism evidence="3 4">
    <name type="scientific">Parvularcula lutaonensis</name>
    <dbReference type="NCBI Taxonomy" id="491923"/>
    <lineage>
        <taxon>Bacteria</taxon>
        <taxon>Pseudomonadati</taxon>
        <taxon>Pseudomonadota</taxon>
        <taxon>Alphaproteobacteria</taxon>
        <taxon>Parvularculales</taxon>
        <taxon>Parvularculaceae</taxon>
        <taxon>Parvularcula</taxon>
    </lineage>
</organism>
<name>A0ABV7M8X9_9PROT</name>
<dbReference type="EMBL" id="JBHRVA010000002">
    <property type="protein sequence ID" value="MFC3301631.1"/>
    <property type="molecule type" value="Genomic_DNA"/>
</dbReference>
<keyword evidence="1" id="KW-1005">Bacterial flagellum biogenesis</keyword>
<keyword evidence="3" id="KW-0282">Flagellum</keyword>
<accession>A0ABV7M8X9</accession>
<protein>
    <recommendedName>
        <fullName evidence="1">Flagella basal body P-ring formation protein FlgA</fullName>
    </recommendedName>
</protein>
<keyword evidence="3" id="KW-0966">Cell projection</keyword>
<reference evidence="4" key="1">
    <citation type="journal article" date="2019" name="Int. J. Syst. Evol. Microbiol.">
        <title>The Global Catalogue of Microorganisms (GCM) 10K type strain sequencing project: providing services to taxonomists for standard genome sequencing and annotation.</title>
        <authorList>
            <consortium name="The Broad Institute Genomics Platform"/>
            <consortium name="The Broad Institute Genome Sequencing Center for Infectious Disease"/>
            <person name="Wu L."/>
            <person name="Ma J."/>
        </authorList>
    </citation>
    <scope>NUCLEOTIDE SEQUENCE [LARGE SCALE GENOMIC DNA]</scope>
    <source>
        <strain evidence="4">KCTC 22245</strain>
    </source>
</reference>
<keyword evidence="4" id="KW-1185">Reference proteome</keyword>
<keyword evidence="3" id="KW-0969">Cilium</keyword>
<dbReference type="Gene3D" id="2.30.30.760">
    <property type="match status" value="1"/>
</dbReference>
<dbReference type="PANTHER" id="PTHR36307:SF1">
    <property type="entry name" value="FLAGELLA BASAL BODY P-RING FORMATION PROTEIN FLGA"/>
    <property type="match status" value="1"/>
</dbReference>
<comment type="caution">
    <text evidence="3">The sequence shown here is derived from an EMBL/GenBank/DDBJ whole genome shotgun (WGS) entry which is preliminary data.</text>
</comment>
<comment type="similarity">
    <text evidence="1">Belongs to the FlgA family.</text>
</comment>
<gene>
    <name evidence="3" type="primary">flgA</name>
    <name evidence="3" type="ORF">ACFONP_02645</name>
</gene>
<dbReference type="InterPro" id="IPR017585">
    <property type="entry name" value="SAF_FlgA"/>
</dbReference>
<sequence length="129" mass="13532">MLLAGLAFLLVGAAAGEVEASRPIARGEVITAGDLTGAEEALAFFIGKEARRPLFEGARVRPFDVREPIAVSRQQTVIVVFERGTLTLRTEGRSLSNGTIGTTVEVVLPGRRKPVSGVVTAPGRVAVHG</sequence>
<feature type="domain" description="Flagella basal body P-ring formation protein FlgA SAF" evidence="2">
    <location>
        <begin position="19"/>
        <end position="127"/>
    </location>
</feature>
<evidence type="ECO:0000313" key="3">
    <source>
        <dbReference type="EMBL" id="MFC3301631.1"/>
    </source>
</evidence>
<dbReference type="CDD" id="cd11614">
    <property type="entry name" value="SAF_CpaB_FlgA_like"/>
    <property type="match status" value="1"/>
</dbReference>
<evidence type="ECO:0000313" key="4">
    <source>
        <dbReference type="Proteomes" id="UP001595607"/>
    </source>
</evidence>
<comment type="function">
    <text evidence="1">Involved in the assembly process of the P-ring formation. It may associate with FlgF on the rod constituting a structure essential for the P-ring assembly or may act as a modulator protein for the P-ring assembly.</text>
</comment>
<evidence type="ECO:0000259" key="2">
    <source>
        <dbReference type="Pfam" id="PF13144"/>
    </source>
</evidence>
<proteinExistence type="inferred from homology"/>
<dbReference type="InterPro" id="IPR039246">
    <property type="entry name" value="Flagellar_FlgA"/>
</dbReference>
<keyword evidence="1" id="KW-0574">Periplasm</keyword>
<dbReference type="NCBIfam" id="TIGR03170">
    <property type="entry name" value="flgA_cterm"/>
    <property type="match status" value="1"/>
</dbReference>
<comment type="subcellular location">
    <subcellularLocation>
        <location evidence="1">Periplasm</location>
    </subcellularLocation>
</comment>
<evidence type="ECO:0000256" key="1">
    <source>
        <dbReference type="RuleBase" id="RU362063"/>
    </source>
</evidence>